<keyword evidence="1" id="KW-0472">Membrane</keyword>
<feature type="transmembrane region" description="Helical" evidence="1">
    <location>
        <begin position="13"/>
        <end position="34"/>
    </location>
</feature>
<feature type="transmembrane region" description="Helical" evidence="1">
    <location>
        <begin position="278"/>
        <end position="296"/>
    </location>
</feature>
<proteinExistence type="predicted"/>
<dbReference type="EMBL" id="BGZO01000008">
    <property type="protein sequence ID" value="GBR75847.1"/>
    <property type="molecule type" value="Genomic_DNA"/>
</dbReference>
<keyword evidence="1" id="KW-1133">Transmembrane helix</keyword>
<accession>A0A388TFM1</accession>
<evidence type="ECO:0000313" key="2">
    <source>
        <dbReference type="EMBL" id="GBR75847.1"/>
    </source>
</evidence>
<gene>
    <name evidence="2" type="ORF">NO2_0479</name>
</gene>
<dbReference type="Proteomes" id="UP000275925">
    <property type="component" value="Unassembled WGS sequence"/>
</dbReference>
<keyword evidence="3" id="KW-1185">Reference proteome</keyword>
<feature type="transmembrane region" description="Helical" evidence="1">
    <location>
        <begin position="302"/>
        <end position="320"/>
    </location>
</feature>
<feature type="transmembrane region" description="Helical" evidence="1">
    <location>
        <begin position="239"/>
        <end position="257"/>
    </location>
</feature>
<feature type="transmembrane region" description="Helical" evidence="1">
    <location>
        <begin position="137"/>
        <end position="157"/>
    </location>
</feature>
<dbReference type="AlphaFoldDB" id="A0A388TFM1"/>
<name>A0A388TFM1_9BACT</name>
<reference evidence="2 3" key="1">
    <citation type="journal article" date="2019" name="ISME J.">
        <title>Genome analyses of uncultured TG2/ZB3 bacteria in 'Margulisbacteria' specifically attached to ectosymbiotic spirochetes of protists in the termite gut.</title>
        <authorList>
            <person name="Utami Y.D."/>
            <person name="Kuwahara H."/>
            <person name="Igai K."/>
            <person name="Murakami T."/>
            <person name="Sugaya K."/>
            <person name="Morikawa T."/>
            <person name="Nagura Y."/>
            <person name="Yuki M."/>
            <person name="Deevong P."/>
            <person name="Inoue T."/>
            <person name="Kihara K."/>
            <person name="Lo N."/>
            <person name="Yamada A."/>
            <person name="Ohkuma M."/>
            <person name="Hongoh Y."/>
        </authorList>
    </citation>
    <scope>NUCLEOTIDE SEQUENCE [LARGE SCALE GENOMIC DNA]</scope>
    <source>
        <strain evidence="2">NkOx7-02</strain>
    </source>
</reference>
<protein>
    <submittedName>
        <fullName evidence="2">Uncharacterized protein</fullName>
    </submittedName>
</protein>
<feature type="transmembrane region" description="Helical" evidence="1">
    <location>
        <begin position="81"/>
        <end position="100"/>
    </location>
</feature>
<feature type="transmembrane region" description="Helical" evidence="1">
    <location>
        <begin position="112"/>
        <end position="131"/>
    </location>
</feature>
<evidence type="ECO:0000256" key="1">
    <source>
        <dbReference type="SAM" id="Phobius"/>
    </source>
</evidence>
<organism evidence="2 3">
    <name type="scientific">Candidatus Termititenax persephonae</name>
    <dbReference type="NCBI Taxonomy" id="2218525"/>
    <lineage>
        <taxon>Bacteria</taxon>
        <taxon>Bacillati</taxon>
        <taxon>Candidatus Margulisiibacteriota</taxon>
        <taxon>Candidatus Termititenacia</taxon>
        <taxon>Candidatus Termititenacales</taxon>
        <taxon>Candidatus Termititenacaceae</taxon>
        <taxon>Candidatus Termititenax</taxon>
    </lineage>
</organism>
<keyword evidence="1" id="KW-0812">Transmembrane</keyword>
<sequence length="332" mass="36660">MLGAGRLWAADDLIYLGFGFLALGLFAYLAGNAFPGARLAFIRGKIYKLFFSTAAAYGLLVGVVVLLGWSWGCWEILRPWLIYFTLAFGLIAYAEPRQWLLRHAARGPLTTLLPRVGALSSCVALAVLAFFESTVFAPLPVLCGALAALIFFGLWLVFIRCARLAADSLLARLLQLGFIWGLTFYLETVSLIAGALFLGLANAVFGLEVWKAKDKIDLRRLGLAAVFVLYFGLNGLPEFSFLTLGGAALILLGRLLLFRLYNFFAQVYLLGREFSQRVNSGLQVSEGLVLFLILSFGDKTLLTVALLVLLIENLFYPLILRRILRQSGELRE</sequence>
<feature type="transmembrane region" description="Helical" evidence="1">
    <location>
        <begin position="46"/>
        <end position="69"/>
    </location>
</feature>
<evidence type="ECO:0000313" key="3">
    <source>
        <dbReference type="Proteomes" id="UP000275925"/>
    </source>
</evidence>
<comment type="caution">
    <text evidence="2">The sequence shown here is derived from an EMBL/GenBank/DDBJ whole genome shotgun (WGS) entry which is preliminary data.</text>
</comment>